<dbReference type="Pfam" id="PF19274">
    <property type="entry name" value="PI4K_N"/>
    <property type="match status" value="1"/>
</dbReference>
<dbReference type="EC" id="2.7.1.67" evidence="3"/>
<dbReference type="PANTHER" id="PTHR10048:SF15">
    <property type="entry name" value="PHOSPHATIDYLINOSITOL 4-KINASE ALPHA"/>
    <property type="match status" value="1"/>
</dbReference>
<evidence type="ECO:0000259" key="9">
    <source>
        <dbReference type="PROSITE" id="PS51545"/>
    </source>
</evidence>
<protein>
    <recommendedName>
        <fullName evidence="3">1-phosphatidylinositol 4-kinase</fullName>
        <ecNumber evidence="3">2.7.1.67</ecNumber>
    </recommendedName>
</protein>
<gene>
    <name evidence="10" type="ORF">BCR37DRAFT_25</name>
</gene>
<evidence type="ECO:0000256" key="6">
    <source>
        <dbReference type="ARBA" id="ARBA00022777"/>
    </source>
</evidence>
<dbReference type="Pfam" id="PF00613">
    <property type="entry name" value="PI3Ka"/>
    <property type="match status" value="1"/>
</dbReference>
<dbReference type="Gene3D" id="1.10.1070.11">
    <property type="entry name" value="Phosphatidylinositol 3-/4-kinase, catalytic domain"/>
    <property type="match status" value="1"/>
</dbReference>
<dbReference type="InterPro" id="IPR000403">
    <property type="entry name" value="PI3/4_kinase_cat_dom"/>
</dbReference>
<evidence type="ECO:0000256" key="2">
    <source>
        <dbReference type="ARBA" id="ARBA00006209"/>
    </source>
</evidence>
<evidence type="ECO:0000256" key="1">
    <source>
        <dbReference type="ARBA" id="ARBA00001686"/>
    </source>
</evidence>
<dbReference type="Proteomes" id="UP000193685">
    <property type="component" value="Unassembled WGS sequence"/>
</dbReference>
<dbReference type="InterPro" id="IPR045495">
    <property type="entry name" value="PI4K_N"/>
</dbReference>
<proteinExistence type="inferred from homology"/>
<dbReference type="InterPro" id="IPR015433">
    <property type="entry name" value="PI3/4_kinase"/>
</dbReference>
<dbReference type="FunFam" id="3.30.1010.10:FF:000014">
    <property type="entry name" value="Phosphatidylinositol 4-kinase STT4"/>
    <property type="match status" value="1"/>
</dbReference>
<dbReference type="PROSITE" id="PS50290">
    <property type="entry name" value="PI3_4_KINASE_3"/>
    <property type="match status" value="1"/>
</dbReference>
<dbReference type="SUPFAM" id="SSF48371">
    <property type="entry name" value="ARM repeat"/>
    <property type="match status" value="1"/>
</dbReference>
<dbReference type="InterPro" id="IPR001263">
    <property type="entry name" value="PI3K_accessory_dom"/>
</dbReference>
<dbReference type="SMART" id="SM00145">
    <property type="entry name" value="PI3Ka"/>
    <property type="match status" value="1"/>
</dbReference>
<dbReference type="GO" id="GO:0048015">
    <property type="term" value="P:phosphatidylinositol-mediated signaling"/>
    <property type="evidence" value="ECO:0007669"/>
    <property type="project" value="TreeGrafter"/>
</dbReference>
<name>A0A1Y2FW55_PROLT</name>
<evidence type="ECO:0000256" key="3">
    <source>
        <dbReference type="ARBA" id="ARBA00012169"/>
    </source>
</evidence>
<dbReference type="PROSITE" id="PS00915">
    <property type="entry name" value="PI3_4_KINASE_1"/>
    <property type="match status" value="1"/>
</dbReference>
<dbReference type="GO" id="GO:0005737">
    <property type="term" value="C:cytoplasm"/>
    <property type="evidence" value="ECO:0007669"/>
    <property type="project" value="TreeGrafter"/>
</dbReference>
<dbReference type="PROSITE" id="PS51545">
    <property type="entry name" value="PIK_HELICAL"/>
    <property type="match status" value="1"/>
</dbReference>
<comment type="catalytic activity">
    <reaction evidence="1">
        <text>a 1,2-diacyl-sn-glycero-3-phospho-(1D-myo-inositol) + ATP = a 1,2-diacyl-sn-glycero-3-phospho-(1D-myo-inositol 4-phosphate) + ADP + H(+)</text>
        <dbReference type="Rhea" id="RHEA:19877"/>
        <dbReference type="ChEBI" id="CHEBI:15378"/>
        <dbReference type="ChEBI" id="CHEBI:30616"/>
        <dbReference type="ChEBI" id="CHEBI:57880"/>
        <dbReference type="ChEBI" id="CHEBI:58178"/>
        <dbReference type="ChEBI" id="CHEBI:456216"/>
        <dbReference type="EC" id="2.7.1.67"/>
    </reaction>
</comment>
<dbReference type="STRING" id="56484.A0A1Y2FW55"/>
<dbReference type="GO" id="GO:0005886">
    <property type="term" value="C:plasma membrane"/>
    <property type="evidence" value="ECO:0007669"/>
    <property type="project" value="TreeGrafter"/>
</dbReference>
<feature type="domain" description="PIK helical" evidence="9">
    <location>
        <begin position="1226"/>
        <end position="1402"/>
    </location>
</feature>
<evidence type="ECO:0000313" key="10">
    <source>
        <dbReference type="EMBL" id="ORY87534.1"/>
    </source>
</evidence>
<dbReference type="SMART" id="SM00146">
    <property type="entry name" value="PI3Kc"/>
    <property type="match status" value="1"/>
</dbReference>
<keyword evidence="6" id="KW-0418">Kinase</keyword>
<evidence type="ECO:0000256" key="5">
    <source>
        <dbReference type="ARBA" id="ARBA00022741"/>
    </source>
</evidence>
<dbReference type="GO" id="GO:0046854">
    <property type="term" value="P:phosphatidylinositol phosphate biosynthetic process"/>
    <property type="evidence" value="ECO:0007669"/>
    <property type="project" value="InterPro"/>
</dbReference>
<evidence type="ECO:0000259" key="8">
    <source>
        <dbReference type="PROSITE" id="PS50290"/>
    </source>
</evidence>
<evidence type="ECO:0000256" key="4">
    <source>
        <dbReference type="ARBA" id="ARBA00022679"/>
    </source>
</evidence>
<dbReference type="Gene3D" id="3.30.1010.10">
    <property type="entry name" value="Phosphatidylinositol 3-kinase Catalytic Subunit, Chain A, domain 4"/>
    <property type="match status" value="1"/>
</dbReference>
<dbReference type="Pfam" id="PF00454">
    <property type="entry name" value="PI3_PI4_kinase"/>
    <property type="match status" value="1"/>
</dbReference>
<accession>A0A1Y2FW55</accession>
<sequence>MACRQQALVRLAALAADGRHGNVQKERIADYYHKARGPQSAAESSRRLTRRELAAFQGYAASCVQSTSPGIAVSLIRDYEDIVGRWPRMQEASDKGMHSSLELQQFAHTTAISLLRLSETHPDESQAVKDLLLKMTRKAQADELVSLATLAGFLSAVKEFPLVILYSDFVVLVETFNTILPKLHKISSRGSAASLTDLPDTSRIGAYPFEIQHAVITFVLAWTKSAVLNGLDCQDLWTTLGDPGVPLGKDRLPDPLVWQTVVAHVKIQYDLTNSTVLSRFSEAVLGRALKVYCLAAVSLGQFDEILLSWLHNLVMDAQELDDPVLGPAVVNVMSILAVRFPEHATVFINHLKSVVQYAPRVTTGEHLSVLSAKRLLAVLQYYSNDAIISTMYHFANLFAPAGVDSVRLQAGSYNESISSRATRSLPTDDTARNAVEAVSTFATACEDEQIGALGISILLQKFTRVSSLLQRKIVVELAVMARQSGEKDVLRVVALYSAVEKAAPDELITNAIKEARFSIGGQLDAEHPAYLPYLGTLLRATIIRTAEKKRPPLDALIEPLAVLLDKDSRPAYSPDLVQLFHNFWFHLVIYGYTLGSTRVTQQQSNLRRIAHASPSLALETLTDALEADLDSYPVLRQEHDHADTKVLQAALDAFLSVQGSLVRRLSFSKAVYLNAIALLENLRSSSGVAAGSLAYYEEATLRNSDVSTLVDAIHYENTRRFLAAIHKLGEPMRLDVQLRDLIVGACHRVKAVRDQAILTINQIVEHVPSAFCNQLVITTLLESITLLGWSCYEEFTDKYSPSYNFTSQRVDLTITVSDSFSDRKISLDMAERHAAQWLDAAMRDCAEDIRSLLSTYIMHQEEHDFSSDRGRLLAIQYAVRSSARDQPSPTEQVRDSSDAFVGELSLRHLQSLVPARTSEPEQKLPSSRQLLEKSRRRSFISSTELKEKLGFCVARILDGAADTNRLLMLLVEVPFNIFSIPVVRIAASLWARVATACPHLQPTLLAEIDCCWGRTLAEGRGIFSAKFNSRDPFAHVMEYAPTDKDSIRMAVKATEQAFEPHLIIIQFLASRVSGPGSTDTEGQKILVRLIRTTLRALMTNRASMHIFCFEPILRLVIIGFKLKSNLRALGLGVLSEAFEKCLYDSSLFIFAAPPRWSFGSDVGRLRKDSLLCNILNEQIRRDKPAEALIGKRELIQLLLKSDIAKNELWLDPLSKTKPHAVETSQVLALLPVAWDHSCALALSMAQRFSSPAIRSAVRALIIKQPRRVVGHAHAAEYLLGTELSDDTRVVLKYLVYWSPAVPISAITYFLPAFKMHPLVLQYAVRSLESHPVEVTFFYVPQIVQLLRHDEKGYVRRFIIETAKLSQLFAHQIIWNFNANAYKDEDATIEDVIKPALDQTAAIMIRNLSGSDKAFYETEFRFFGEVTSISGKLKPYIKKPKPEKKAKIDEEMAKIKVEEGVYLPSNPDGVVVGIDRKSGRPLQSHAKAPFMATFKIRRERKQEDLLGETKLVTFEKMQSAIFKVGDDCRQDVLAIQLIATFRGIFNSIGLDLYVFPYRVTATAPGCGVIDVLPNSISRDMLGREAVNGLYDYFITSFGQPDTIAFQQARMNFVKSMAAYSVISYLLQFKDRHNGNIMYDNQGHVLHIDFGFCFDIAPGGITFESAPFKFTTEMVAVMGGSEHTQSYKMFQELCIKAFLVSRQYSEKIIHLVTLMLESGLPCFKGQQTITNLRNRFHLDVSEPQASQVMLSLIAKSHENQRTVAYDVFQKMTNGIPH</sequence>
<dbReference type="InterPro" id="IPR018936">
    <property type="entry name" value="PI3/4_kinase_CS"/>
</dbReference>
<comment type="caution">
    <text evidence="10">The sequence shown here is derived from an EMBL/GenBank/DDBJ whole genome shotgun (WGS) entry which is preliminary data.</text>
</comment>
<dbReference type="FunFam" id="1.25.40.70:FF:000011">
    <property type="entry name" value="Phosphatidylinositol 4-kinase alpha"/>
    <property type="match status" value="1"/>
</dbReference>
<dbReference type="SUPFAM" id="SSF56112">
    <property type="entry name" value="Protein kinase-like (PK-like)"/>
    <property type="match status" value="1"/>
</dbReference>
<dbReference type="RefSeq" id="XP_040728029.1">
    <property type="nucleotide sequence ID" value="XM_040866611.1"/>
</dbReference>
<dbReference type="GeneID" id="63783210"/>
<dbReference type="Gene3D" id="1.25.40.70">
    <property type="entry name" value="Phosphatidylinositol 3-kinase, accessory domain (PIK)"/>
    <property type="match status" value="1"/>
</dbReference>
<dbReference type="InterPro" id="IPR016024">
    <property type="entry name" value="ARM-type_fold"/>
</dbReference>
<keyword evidence="11" id="KW-1185">Reference proteome</keyword>
<dbReference type="PANTHER" id="PTHR10048">
    <property type="entry name" value="PHOSPHATIDYLINOSITOL KINASE"/>
    <property type="match status" value="1"/>
</dbReference>
<organism evidence="10 11">
    <name type="scientific">Protomyces lactucae-debilis</name>
    <dbReference type="NCBI Taxonomy" id="2754530"/>
    <lineage>
        <taxon>Eukaryota</taxon>
        <taxon>Fungi</taxon>
        <taxon>Dikarya</taxon>
        <taxon>Ascomycota</taxon>
        <taxon>Taphrinomycotina</taxon>
        <taxon>Taphrinomycetes</taxon>
        <taxon>Taphrinales</taxon>
        <taxon>Protomycetaceae</taxon>
        <taxon>Protomyces</taxon>
    </lineage>
</organism>
<dbReference type="EMBL" id="MCFI01000001">
    <property type="protein sequence ID" value="ORY87534.1"/>
    <property type="molecule type" value="Genomic_DNA"/>
</dbReference>
<reference evidence="10 11" key="1">
    <citation type="submission" date="2016-07" db="EMBL/GenBank/DDBJ databases">
        <title>Pervasive Adenine N6-methylation of Active Genes in Fungi.</title>
        <authorList>
            <consortium name="DOE Joint Genome Institute"/>
            <person name="Mondo S.J."/>
            <person name="Dannebaum R.O."/>
            <person name="Kuo R.C."/>
            <person name="Labutti K."/>
            <person name="Haridas S."/>
            <person name="Kuo A."/>
            <person name="Salamov A."/>
            <person name="Ahrendt S.R."/>
            <person name="Lipzen A."/>
            <person name="Sullivan W."/>
            <person name="Andreopoulos W.B."/>
            <person name="Clum A."/>
            <person name="Lindquist E."/>
            <person name="Daum C."/>
            <person name="Ramamoorthy G.K."/>
            <person name="Gryganskyi A."/>
            <person name="Culley D."/>
            <person name="Magnuson J.K."/>
            <person name="James T.Y."/>
            <person name="O'Malley M.A."/>
            <person name="Stajich J.E."/>
            <person name="Spatafora J.W."/>
            <person name="Visel A."/>
            <person name="Grigoriev I.V."/>
        </authorList>
    </citation>
    <scope>NUCLEOTIDE SEQUENCE [LARGE SCALE GENOMIC DNA]</scope>
    <source>
        <strain evidence="10 11">12-1054</strain>
    </source>
</reference>
<dbReference type="OMA" id="TIEVWQS"/>
<dbReference type="PROSITE" id="PS00916">
    <property type="entry name" value="PI3_4_KINASE_2"/>
    <property type="match status" value="1"/>
</dbReference>
<evidence type="ECO:0000256" key="7">
    <source>
        <dbReference type="ARBA" id="ARBA00022840"/>
    </source>
</evidence>
<dbReference type="FunFam" id="1.10.1070.11:FF:000012">
    <property type="entry name" value="Phosphatidylinositol 4-kinase alpha 1"/>
    <property type="match status" value="1"/>
</dbReference>
<dbReference type="InterPro" id="IPR011009">
    <property type="entry name" value="Kinase-like_dom_sf"/>
</dbReference>
<dbReference type="InterPro" id="IPR042236">
    <property type="entry name" value="PI3K_accessory_sf"/>
</dbReference>
<feature type="domain" description="PI3K/PI4K catalytic" evidence="8">
    <location>
        <begin position="1495"/>
        <end position="1759"/>
    </location>
</feature>
<dbReference type="GO" id="GO:0004430">
    <property type="term" value="F:1-phosphatidylinositol 4-kinase activity"/>
    <property type="evidence" value="ECO:0007669"/>
    <property type="project" value="UniProtKB-EC"/>
</dbReference>
<evidence type="ECO:0000313" key="11">
    <source>
        <dbReference type="Proteomes" id="UP000193685"/>
    </source>
</evidence>
<dbReference type="InterPro" id="IPR036940">
    <property type="entry name" value="PI3/4_kinase_cat_sf"/>
</dbReference>
<keyword evidence="4" id="KW-0808">Transferase</keyword>
<dbReference type="CDD" id="cd05167">
    <property type="entry name" value="PI4Kc_III_alpha"/>
    <property type="match status" value="1"/>
</dbReference>
<keyword evidence="7" id="KW-0067">ATP-binding</keyword>
<comment type="similarity">
    <text evidence="2">Belongs to the PI3/PI4-kinase family. Type III PI4K subfamily.</text>
</comment>
<dbReference type="GO" id="GO:0005524">
    <property type="term" value="F:ATP binding"/>
    <property type="evidence" value="ECO:0007669"/>
    <property type="project" value="UniProtKB-KW"/>
</dbReference>
<keyword evidence="5" id="KW-0547">Nucleotide-binding</keyword>
<dbReference type="OrthoDB" id="10264149at2759"/>